<sequence length="108" mass="12261">MMLTLLLSLNTELQTILFISQSFLELLITLFLYFILTMAKMAPAKSSQVGMVVVFVAVIFLMMSIQLAFVASESDDTLPVFKFGRRLAQTSYVPTRRPWSPSYNDEKP</sequence>
<gene>
    <name evidence="1" type="ORF">Pint_11709</name>
</gene>
<protein>
    <submittedName>
        <fullName evidence="1">Uncharacterized protein</fullName>
    </submittedName>
</protein>
<comment type="caution">
    <text evidence="1">The sequence shown here is derived from an EMBL/GenBank/DDBJ whole genome shotgun (WGS) entry which is preliminary data.</text>
</comment>
<reference evidence="2" key="1">
    <citation type="journal article" date="2023" name="G3 (Bethesda)">
        <title>Genome assembly and association tests identify interacting loci associated with vigor, precocity, and sex in interspecific pistachio rootstocks.</title>
        <authorList>
            <person name="Palmer W."/>
            <person name="Jacygrad E."/>
            <person name="Sagayaradj S."/>
            <person name="Cavanaugh K."/>
            <person name="Han R."/>
            <person name="Bertier L."/>
            <person name="Beede B."/>
            <person name="Kafkas S."/>
            <person name="Golino D."/>
            <person name="Preece J."/>
            <person name="Michelmore R."/>
        </authorList>
    </citation>
    <scope>NUCLEOTIDE SEQUENCE [LARGE SCALE GENOMIC DNA]</scope>
</reference>
<evidence type="ECO:0000313" key="2">
    <source>
        <dbReference type="Proteomes" id="UP001163603"/>
    </source>
</evidence>
<keyword evidence="2" id="KW-1185">Reference proteome</keyword>
<dbReference type="Proteomes" id="UP001163603">
    <property type="component" value="Chromosome 12"/>
</dbReference>
<organism evidence="1 2">
    <name type="scientific">Pistacia integerrima</name>
    <dbReference type="NCBI Taxonomy" id="434235"/>
    <lineage>
        <taxon>Eukaryota</taxon>
        <taxon>Viridiplantae</taxon>
        <taxon>Streptophyta</taxon>
        <taxon>Embryophyta</taxon>
        <taxon>Tracheophyta</taxon>
        <taxon>Spermatophyta</taxon>
        <taxon>Magnoliopsida</taxon>
        <taxon>eudicotyledons</taxon>
        <taxon>Gunneridae</taxon>
        <taxon>Pentapetalae</taxon>
        <taxon>rosids</taxon>
        <taxon>malvids</taxon>
        <taxon>Sapindales</taxon>
        <taxon>Anacardiaceae</taxon>
        <taxon>Pistacia</taxon>
    </lineage>
</organism>
<accession>A0ACC0XK33</accession>
<evidence type="ECO:0000313" key="1">
    <source>
        <dbReference type="EMBL" id="KAJ0018417.1"/>
    </source>
</evidence>
<dbReference type="EMBL" id="CM047747">
    <property type="protein sequence ID" value="KAJ0018417.1"/>
    <property type="molecule type" value="Genomic_DNA"/>
</dbReference>
<name>A0ACC0XK33_9ROSI</name>
<proteinExistence type="predicted"/>